<dbReference type="Gene3D" id="3.30.710.10">
    <property type="entry name" value="Potassium Channel Kv1.1, Chain A"/>
    <property type="match status" value="1"/>
</dbReference>
<organism evidence="4 5">
    <name type="scientific">Rhynchospora pubera</name>
    <dbReference type="NCBI Taxonomy" id="906938"/>
    <lineage>
        <taxon>Eukaryota</taxon>
        <taxon>Viridiplantae</taxon>
        <taxon>Streptophyta</taxon>
        <taxon>Embryophyta</taxon>
        <taxon>Tracheophyta</taxon>
        <taxon>Spermatophyta</taxon>
        <taxon>Magnoliopsida</taxon>
        <taxon>Liliopsida</taxon>
        <taxon>Poales</taxon>
        <taxon>Cyperaceae</taxon>
        <taxon>Cyperoideae</taxon>
        <taxon>Rhynchosporeae</taxon>
        <taxon>Rhynchospora</taxon>
    </lineage>
</organism>
<dbReference type="Proteomes" id="UP001140206">
    <property type="component" value="Chromosome 2"/>
</dbReference>
<dbReference type="PANTHER" id="PTHR26379:SF475">
    <property type="entry name" value="MATH DOMAIN-CONTAINING PROTEIN"/>
    <property type="match status" value="1"/>
</dbReference>
<evidence type="ECO:0000259" key="3">
    <source>
        <dbReference type="PROSITE" id="PS50097"/>
    </source>
</evidence>
<dbReference type="Pfam" id="PF00651">
    <property type="entry name" value="BTB"/>
    <property type="match status" value="1"/>
</dbReference>
<accession>A0AAV8G847</accession>
<dbReference type="SUPFAM" id="SSF54695">
    <property type="entry name" value="POZ domain"/>
    <property type="match status" value="1"/>
</dbReference>
<gene>
    <name evidence="4" type="ORF">LUZ62_053105</name>
</gene>
<evidence type="ECO:0000313" key="4">
    <source>
        <dbReference type="EMBL" id="KAJ4801859.1"/>
    </source>
</evidence>
<dbReference type="SMART" id="SM00225">
    <property type="entry name" value="BTB"/>
    <property type="match status" value="1"/>
</dbReference>
<feature type="domain" description="BTB" evidence="3">
    <location>
        <begin position="195"/>
        <end position="265"/>
    </location>
</feature>
<dbReference type="PANTHER" id="PTHR26379">
    <property type="entry name" value="BTB/POZ AND MATH DOMAIN-CONTAINING PROTEIN 1"/>
    <property type="match status" value="1"/>
</dbReference>
<evidence type="ECO:0000256" key="2">
    <source>
        <dbReference type="SAM" id="MobiDB-lite"/>
    </source>
</evidence>
<dbReference type="InterPro" id="IPR000210">
    <property type="entry name" value="BTB/POZ_dom"/>
</dbReference>
<dbReference type="InterPro" id="IPR011333">
    <property type="entry name" value="SKP1/BTB/POZ_sf"/>
</dbReference>
<feature type="region of interest" description="Disordered" evidence="2">
    <location>
        <begin position="152"/>
        <end position="177"/>
    </location>
</feature>
<name>A0AAV8G847_9POAL</name>
<keyword evidence="5" id="KW-1185">Reference proteome</keyword>
<dbReference type="AlphaFoldDB" id="A0AAV8G847"/>
<dbReference type="GO" id="GO:0016567">
    <property type="term" value="P:protein ubiquitination"/>
    <property type="evidence" value="ECO:0007669"/>
    <property type="project" value="InterPro"/>
</dbReference>
<reference evidence="4" key="1">
    <citation type="submission" date="2022-08" db="EMBL/GenBank/DDBJ databases">
        <authorList>
            <person name="Marques A."/>
        </authorList>
    </citation>
    <scope>NUCLEOTIDE SEQUENCE</scope>
    <source>
        <strain evidence="4">RhyPub2mFocal</strain>
        <tissue evidence="4">Leaves</tissue>
    </source>
</reference>
<dbReference type="PROSITE" id="PS50097">
    <property type="entry name" value="BTB"/>
    <property type="match status" value="1"/>
</dbReference>
<dbReference type="InterPro" id="IPR045005">
    <property type="entry name" value="BPM1-6"/>
</dbReference>
<comment type="pathway">
    <text evidence="1">Protein modification; protein ubiquitination.</text>
</comment>
<sequence>MGTSIEGVFTVEVKKLSELASQDEANTALSKVGSFERMYYAKYGPFTLGNIKFEIRLYPLGGLLQSHLCLLSNAEFVKKFGYITLYICPRNNNWYNSKGIDEKDFKPDAIGEGMGVPMVKFQDFRAEYWKEHSKDCLVFKLILGLILDNSKKVPSKPNKPEQAVHPDVKPPMEEPHRPTVCSSDLITTLLSGDFADIHFVVDGQTFAAHKAVLAARSSVFRSEFLALQREMGQNSPVLISIQHVDALTFKYLLHFIYTDYLTPDIDELADPLERYHCLFIAAHRIKIEGLKLICEKKLNGAVTKNIQCTLDLIDFQVAGLLKIVQKDCDMKPEAITTTTKVGDRLYGTSISKKHV</sequence>
<dbReference type="EMBL" id="JAMFTS010000002">
    <property type="protein sequence ID" value="KAJ4801859.1"/>
    <property type="molecule type" value="Genomic_DNA"/>
</dbReference>
<feature type="compositionally biased region" description="Basic and acidic residues" evidence="2">
    <location>
        <begin position="158"/>
        <end position="177"/>
    </location>
</feature>
<comment type="caution">
    <text evidence="4">The sequence shown here is derived from an EMBL/GenBank/DDBJ whole genome shotgun (WGS) entry which is preliminary data.</text>
</comment>
<evidence type="ECO:0000256" key="1">
    <source>
        <dbReference type="ARBA" id="ARBA00004906"/>
    </source>
</evidence>
<protein>
    <submittedName>
        <fullName evidence="4">BTB/POZ and MATH domain-containing protein 2</fullName>
    </submittedName>
</protein>
<proteinExistence type="predicted"/>
<evidence type="ECO:0000313" key="5">
    <source>
        <dbReference type="Proteomes" id="UP001140206"/>
    </source>
</evidence>